<dbReference type="InterPro" id="IPR043519">
    <property type="entry name" value="NT_sf"/>
</dbReference>
<reference evidence="1" key="1">
    <citation type="submission" date="2019-08" db="EMBL/GenBank/DDBJ databases">
        <title>Genomic characterization of a novel candidate phylum (ARYD3) from a high temperature, high salinity tertiary oil reservoir in north central Oklahoma, USA.</title>
        <authorList>
            <person name="Youssef N.H."/>
            <person name="Yadav A."/>
            <person name="Elshahed M.S."/>
        </authorList>
    </citation>
    <scope>NUCLEOTIDE SEQUENCE [LARGE SCALE GENOMIC DNA]</scope>
    <source>
        <strain evidence="1">ARYD3</strain>
    </source>
</reference>
<protein>
    <recommendedName>
        <fullName evidence="3">Nucleotidyltransferase</fullName>
    </recommendedName>
</protein>
<gene>
    <name evidence="1" type="ORF">FXF47_06525</name>
</gene>
<comment type="caution">
    <text evidence="1">The sequence shown here is derived from an EMBL/GenBank/DDBJ whole genome shotgun (WGS) entry which is preliminary data.</text>
</comment>
<organism evidence="1 2">
    <name type="scientific">Candidatus Mcinerneyibacterium aminivorans</name>
    <dbReference type="NCBI Taxonomy" id="2703815"/>
    <lineage>
        <taxon>Bacteria</taxon>
        <taxon>Candidatus Macinerneyibacteriota</taxon>
        <taxon>Candidatus Mcinerneyibacteria</taxon>
        <taxon>Candidatus Mcinerneyibacteriales</taxon>
        <taxon>Candidatus Mcinerneyibacteriaceae</taxon>
        <taxon>Candidatus Mcinerneyibacterium</taxon>
    </lineage>
</organism>
<evidence type="ECO:0008006" key="3">
    <source>
        <dbReference type="Google" id="ProtNLM"/>
    </source>
</evidence>
<evidence type="ECO:0000313" key="2">
    <source>
        <dbReference type="Proteomes" id="UP000324143"/>
    </source>
</evidence>
<accession>A0A5D0MI92</accession>
<proteinExistence type="predicted"/>
<keyword evidence="2" id="KW-1185">Reference proteome</keyword>
<evidence type="ECO:0000313" key="1">
    <source>
        <dbReference type="EMBL" id="TYB30968.1"/>
    </source>
</evidence>
<sequence>MKNTYNLEYSKLPLNNPKKILKILNNIFEKFETDFMIIGAIARIVLLENIYGYTRGRATKDLDLSVFISNWKEYDNIMNEFVNEYSFRKNKKIYHRISNNEYAIDIIPSGKIAKNGEIFWPPNYENSIDVDFFIKSFENSLLIKPEYKSDNLNFHIPNLEGLFVLKFIGWYERKYSSDAGDLDLILSCMYKNYENILFEKYSELITYDYKYHEVFPKILSKELFTILNSEKYIRKFNNYLDLDVIENQLVPSMVKTNRNLDPDTYESYIEIFRILKNEFKNYYNN</sequence>
<dbReference type="Proteomes" id="UP000324143">
    <property type="component" value="Unassembled WGS sequence"/>
</dbReference>
<name>A0A5D0MI92_9BACT</name>
<dbReference type="SUPFAM" id="SSF81301">
    <property type="entry name" value="Nucleotidyltransferase"/>
    <property type="match status" value="1"/>
</dbReference>
<dbReference type="AlphaFoldDB" id="A0A5D0MI92"/>
<dbReference type="EMBL" id="VSIX01000061">
    <property type="protein sequence ID" value="TYB30968.1"/>
    <property type="molecule type" value="Genomic_DNA"/>
</dbReference>